<dbReference type="AlphaFoldDB" id="A0A0F9I3V9"/>
<reference evidence="1" key="1">
    <citation type="journal article" date="2015" name="Nature">
        <title>Complex archaea that bridge the gap between prokaryotes and eukaryotes.</title>
        <authorList>
            <person name="Spang A."/>
            <person name="Saw J.H."/>
            <person name="Jorgensen S.L."/>
            <person name="Zaremba-Niedzwiedzka K."/>
            <person name="Martijn J."/>
            <person name="Lind A.E."/>
            <person name="van Eijk R."/>
            <person name="Schleper C."/>
            <person name="Guy L."/>
            <person name="Ettema T.J."/>
        </authorList>
    </citation>
    <scope>NUCLEOTIDE SEQUENCE</scope>
</reference>
<organism evidence="1">
    <name type="scientific">marine sediment metagenome</name>
    <dbReference type="NCBI Taxonomy" id="412755"/>
    <lineage>
        <taxon>unclassified sequences</taxon>
        <taxon>metagenomes</taxon>
        <taxon>ecological metagenomes</taxon>
    </lineage>
</organism>
<sequence length="33" mass="4071">MVREEEYQALKDKLNRLEDEFTRHKNELIAHTL</sequence>
<name>A0A0F9I3V9_9ZZZZ</name>
<accession>A0A0F9I3V9</accession>
<dbReference type="EMBL" id="LAZR01022371">
    <property type="protein sequence ID" value="KKL82082.1"/>
    <property type="molecule type" value="Genomic_DNA"/>
</dbReference>
<protein>
    <submittedName>
        <fullName evidence="1">Uncharacterized protein</fullName>
    </submittedName>
</protein>
<comment type="caution">
    <text evidence="1">The sequence shown here is derived from an EMBL/GenBank/DDBJ whole genome shotgun (WGS) entry which is preliminary data.</text>
</comment>
<gene>
    <name evidence="1" type="ORF">LCGC14_1988350</name>
</gene>
<proteinExistence type="predicted"/>
<evidence type="ECO:0000313" key="1">
    <source>
        <dbReference type="EMBL" id="KKL82082.1"/>
    </source>
</evidence>